<name>A0A1M7K680_RUMFL</name>
<proteinExistence type="predicted"/>
<dbReference type="Gene3D" id="3.40.50.720">
    <property type="entry name" value="NAD(P)-binding Rossmann-like Domain"/>
    <property type="match status" value="1"/>
</dbReference>
<dbReference type="PANTHER" id="PTHR43796">
    <property type="entry name" value="CARBOXYNORSPERMIDINE SYNTHASE"/>
    <property type="match status" value="1"/>
</dbReference>
<protein>
    <submittedName>
        <fullName evidence="2">Saccharopine dehydrogenase, NADP-dependent</fullName>
    </submittedName>
</protein>
<sequence>MVGILGGYGDIGRNVTAFLEKYSDVKIRIGSRHPERKLSGEHSDRISYEYVDITDIESVRQFVKGCDAVVNCTGCNDDNVVAAAAAISAAECGYVDLCMNEKLKNTGKGKVVYGCGSIPGLAELMMLYLGRTFVQPEDMTFIYGALGSFSLTAAQDYLEGVLKSSNRSMVCWKNGSVTECDSFTELEQRFPFTDEKCMMFPYMDEGAVYAASELGLSSGSWYMAFAGKRTLQALENSSAVYTKDRNRAIQALSTASQLDCAEKGKFAGILIEVKGIINKEGDKGTRTLYLRCDDPSRLTGAVAAAALLALGTDILPEGAYPLYKCGQPGKFIKYLEEFRDVFGFYIADGDRSVFMEDIEGEI</sequence>
<organism evidence="2 3">
    <name type="scientific">Ruminococcus flavefaciens</name>
    <dbReference type="NCBI Taxonomy" id="1265"/>
    <lineage>
        <taxon>Bacteria</taxon>
        <taxon>Bacillati</taxon>
        <taxon>Bacillota</taxon>
        <taxon>Clostridia</taxon>
        <taxon>Eubacteriales</taxon>
        <taxon>Oscillospiraceae</taxon>
        <taxon>Ruminococcus</taxon>
    </lineage>
</organism>
<gene>
    <name evidence="2" type="ORF">SAMN04487860_107114</name>
</gene>
<dbReference type="AlphaFoldDB" id="A0A1M7K680"/>
<dbReference type="PANTHER" id="PTHR43796:SF2">
    <property type="entry name" value="CARBOXYNORSPERMIDINE SYNTHASE"/>
    <property type="match status" value="1"/>
</dbReference>
<evidence type="ECO:0000313" key="2">
    <source>
        <dbReference type="EMBL" id="SHM60347.1"/>
    </source>
</evidence>
<reference evidence="2 3" key="1">
    <citation type="submission" date="2016-11" db="EMBL/GenBank/DDBJ databases">
        <authorList>
            <person name="Jaros S."/>
            <person name="Januszkiewicz K."/>
            <person name="Wedrychowicz H."/>
        </authorList>
    </citation>
    <scope>NUCLEOTIDE SEQUENCE [LARGE SCALE GENOMIC DNA]</scope>
    <source>
        <strain evidence="2 3">Y1</strain>
    </source>
</reference>
<dbReference type="SUPFAM" id="SSF51735">
    <property type="entry name" value="NAD(P)-binding Rossmann-fold domains"/>
    <property type="match status" value="1"/>
</dbReference>
<dbReference type="InterPro" id="IPR036291">
    <property type="entry name" value="NAD(P)-bd_dom_sf"/>
</dbReference>
<dbReference type="Proteomes" id="UP000184394">
    <property type="component" value="Unassembled WGS sequence"/>
</dbReference>
<dbReference type="Pfam" id="PF03435">
    <property type="entry name" value="Sacchrp_dh_NADP"/>
    <property type="match status" value="1"/>
</dbReference>
<dbReference type="InterPro" id="IPR005097">
    <property type="entry name" value="Sacchrp_dh_NADP-bd"/>
</dbReference>
<feature type="domain" description="Saccharopine dehydrogenase NADP binding" evidence="1">
    <location>
        <begin position="3"/>
        <end position="99"/>
    </location>
</feature>
<dbReference type="RefSeq" id="WP_072950878.1">
    <property type="nucleotide sequence ID" value="NZ_FRCT01000007.1"/>
</dbReference>
<dbReference type="OrthoDB" id="1221575at2"/>
<evidence type="ECO:0000313" key="3">
    <source>
        <dbReference type="Proteomes" id="UP000184394"/>
    </source>
</evidence>
<evidence type="ECO:0000259" key="1">
    <source>
        <dbReference type="Pfam" id="PF03435"/>
    </source>
</evidence>
<dbReference type="EMBL" id="FRCT01000007">
    <property type="protein sequence ID" value="SHM60347.1"/>
    <property type="molecule type" value="Genomic_DNA"/>
</dbReference>
<accession>A0A1M7K680</accession>